<evidence type="ECO:0000256" key="2">
    <source>
        <dbReference type="ARBA" id="ARBA00022679"/>
    </source>
</evidence>
<reference evidence="5" key="1">
    <citation type="submission" date="2020-08" db="EMBL/GenBank/DDBJ databases">
        <title>Pontibacter sp. SD6 16S ribosomal RNA gene Genome sequencing and assembly.</title>
        <authorList>
            <person name="Kang M."/>
        </authorList>
    </citation>
    <scope>NUCLEOTIDE SEQUENCE</scope>
    <source>
        <strain evidence="5">SD6</strain>
    </source>
</reference>
<gene>
    <name evidence="5" type="ORF">H8S84_06630</name>
</gene>
<organism evidence="5 6">
    <name type="scientific">Pontibacter cellulosilyticus</name>
    <dbReference type="NCBI Taxonomy" id="1720253"/>
    <lineage>
        <taxon>Bacteria</taxon>
        <taxon>Pseudomonadati</taxon>
        <taxon>Bacteroidota</taxon>
        <taxon>Cytophagia</taxon>
        <taxon>Cytophagales</taxon>
        <taxon>Hymenobacteraceae</taxon>
        <taxon>Pontibacter</taxon>
    </lineage>
</organism>
<feature type="domain" description="Ketosynthase family 3 (KS3)" evidence="4">
    <location>
        <begin position="5"/>
        <end position="405"/>
    </location>
</feature>
<proteinExistence type="inferred from homology"/>
<name>A0A923N434_9BACT</name>
<evidence type="ECO:0000313" key="6">
    <source>
        <dbReference type="Proteomes" id="UP000603640"/>
    </source>
</evidence>
<dbReference type="PANTHER" id="PTHR11712">
    <property type="entry name" value="POLYKETIDE SYNTHASE-RELATED"/>
    <property type="match status" value="1"/>
</dbReference>
<dbReference type="PROSITE" id="PS52004">
    <property type="entry name" value="KS3_2"/>
    <property type="match status" value="1"/>
</dbReference>
<evidence type="ECO:0000313" key="5">
    <source>
        <dbReference type="EMBL" id="MBC5992505.1"/>
    </source>
</evidence>
<dbReference type="GO" id="GO:0006633">
    <property type="term" value="P:fatty acid biosynthetic process"/>
    <property type="evidence" value="ECO:0007669"/>
    <property type="project" value="TreeGrafter"/>
</dbReference>
<dbReference type="InterPro" id="IPR000794">
    <property type="entry name" value="Beta-ketoacyl_synthase"/>
</dbReference>
<dbReference type="AlphaFoldDB" id="A0A923N434"/>
<sequence>MAEAKKHIVIRGKGIISPLGHDVASVNAAYALGKPAFTTILHNNELTPVAALPAIAEEALQGLAKSNPNYRHLDRSVLMAVYAARQAASQAGWLNEESQTSVDYTSEDLAVNIGSSRGATGLFEQHYSSFQQSINGTTASSASPTTTLGNLSSWVAHAVNAGGAQISHSITCSTALMAVANGVAWLKASMAKRFLAGGTEAPLTPFTIAQMKAIGIYSKLAGAPYPCRPYNNQENTFVLGEGAAVFALELTDTAKLNKGDMVIEAVGFGFEKIISKTGISAEGQNFQKSMRHALSQLPADDQEIDLIISHTPGTKAGDKAELEAINTVFAGKKQPITTNKWILGHTLGASGALSLDYSLYLLDSCENLHIPKYFSKNFTQKNTINRILINAAGFGGNASSIIVKVIT</sequence>
<dbReference type="RefSeq" id="WP_187066448.1">
    <property type="nucleotide sequence ID" value="NZ_JACRVF010000001.1"/>
</dbReference>
<accession>A0A923N434</accession>
<dbReference type="GO" id="GO:0004315">
    <property type="term" value="F:3-oxoacyl-[acyl-carrier-protein] synthase activity"/>
    <property type="evidence" value="ECO:0007669"/>
    <property type="project" value="TreeGrafter"/>
</dbReference>
<dbReference type="InterPro" id="IPR016039">
    <property type="entry name" value="Thiolase-like"/>
</dbReference>
<dbReference type="Pfam" id="PF00109">
    <property type="entry name" value="ketoacyl-synt"/>
    <property type="match status" value="1"/>
</dbReference>
<keyword evidence="6" id="KW-1185">Reference proteome</keyword>
<dbReference type="InterPro" id="IPR020841">
    <property type="entry name" value="PKS_Beta-ketoAc_synthase_dom"/>
</dbReference>
<evidence type="ECO:0000256" key="3">
    <source>
        <dbReference type="RuleBase" id="RU003694"/>
    </source>
</evidence>
<dbReference type="EMBL" id="JACRVF010000001">
    <property type="protein sequence ID" value="MBC5992505.1"/>
    <property type="molecule type" value="Genomic_DNA"/>
</dbReference>
<dbReference type="PANTHER" id="PTHR11712:SF347">
    <property type="entry name" value="BETA KETOACYL-ACYL CARRIER PROTEIN SYNTHASE"/>
    <property type="match status" value="1"/>
</dbReference>
<comment type="similarity">
    <text evidence="1 3">Belongs to the thiolase-like superfamily. Beta-ketoacyl-ACP synthases family.</text>
</comment>
<comment type="caution">
    <text evidence="5">The sequence shown here is derived from an EMBL/GenBank/DDBJ whole genome shotgun (WGS) entry which is preliminary data.</text>
</comment>
<dbReference type="Gene3D" id="3.40.47.10">
    <property type="match status" value="1"/>
</dbReference>
<dbReference type="Proteomes" id="UP000603640">
    <property type="component" value="Unassembled WGS sequence"/>
</dbReference>
<dbReference type="InterPro" id="IPR014030">
    <property type="entry name" value="Ketoacyl_synth_N"/>
</dbReference>
<dbReference type="Pfam" id="PF02801">
    <property type="entry name" value="Ketoacyl-synt_C"/>
    <property type="match status" value="1"/>
</dbReference>
<keyword evidence="2 3" id="KW-0808">Transferase</keyword>
<protein>
    <submittedName>
        <fullName evidence="5">Beta-ketoacyl-ACP reductase</fullName>
    </submittedName>
</protein>
<evidence type="ECO:0000256" key="1">
    <source>
        <dbReference type="ARBA" id="ARBA00008467"/>
    </source>
</evidence>
<dbReference type="SUPFAM" id="SSF53901">
    <property type="entry name" value="Thiolase-like"/>
    <property type="match status" value="1"/>
</dbReference>
<dbReference type="InterPro" id="IPR014031">
    <property type="entry name" value="Ketoacyl_synth_C"/>
</dbReference>
<evidence type="ECO:0000259" key="4">
    <source>
        <dbReference type="PROSITE" id="PS52004"/>
    </source>
</evidence>